<organism evidence="2 3">
    <name type="scientific">Chitinophaga alhagiae</name>
    <dbReference type="NCBI Taxonomy" id="2203219"/>
    <lineage>
        <taxon>Bacteria</taxon>
        <taxon>Pseudomonadati</taxon>
        <taxon>Bacteroidota</taxon>
        <taxon>Chitinophagia</taxon>
        <taxon>Chitinophagales</taxon>
        <taxon>Chitinophagaceae</taxon>
        <taxon>Chitinophaga</taxon>
    </lineage>
</organism>
<name>A0ABN5LNF1_9BACT</name>
<dbReference type="Pfam" id="PF08811">
    <property type="entry name" value="DUF1800"/>
    <property type="match status" value="1"/>
</dbReference>
<evidence type="ECO:0008006" key="4">
    <source>
        <dbReference type="Google" id="ProtNLM"/>
    </source>
</evidence>
<evidence type="ECO:0000256" key="1">
    <source>
        <dbReference type="SAM" id="MobiDB-lite"/>
    </source>
</evidence>
<gene>
    <name evidence="2" type="ORF">DLD77_03985</name>
</gene>
<dbReference type="Proteomes" id="UP000246099">
    <property type="component" value="Chromosome"/>
</dbReference>
<dbReference type="EMBL" id="CP029600">
    <property type="protein sequence ID" value="AWO00918.1"/>
    <property type="molecule type" value="Genomic_DNA"/>
</dbReference>
<evidence type="ECO:0000313" key="2">
    <source>
        <dbReference type="EMBL" id="AWO00918.1"/>
    </source>
</evidence>
<dbReference type="InterPro" id="IPR014917">
    <property type="entry name" value="DUF1800"/>
</dbReference>
<protein>
    <recommendedName>
        <fullName evidence="4">DUF1800 domain-containing protein</fullName>
    </recommendedName>
</protein>
<accession>A0ABN5LNF1</accession>
<reference evidence="2 3" key="1">
    <citation type="submission" date="2018-05" db="EMBL/GenBank/DDBJ databases">
        <title>Chitinophaga sp. nov., isolated from rhizosphere soil of Alhagi.</title>
        <authorList>
            <person name="Liu Y."/>
        </authorList>
    </citation>
    <scope>NUCLEOTIDE SEQUENCE [LARGE SCALE GENOMIC DNA]</scope>
    <source>
        <strain evidence="2 3">T22</strain>
    </source>
</reference>
<proteinExistence type="predicted"/>
<feature type="region of interest" description="Disordered" evidence="1">
    <location>
        <begin position="102"/>
        <end position="135"/>
    </location>
</feature>
<keyword evidence="3" id="KW-1185">Reference proteome</keyword>
<evidence type="ECO:0000313" key="3">
    <source>
        <dbReference type="Proteomes" id="UP000246099"/>
    </source>
</evidence>
<sequence>MLPENRYCLALKKATAAKTVSQMDRRDFLTLAPSRKKTVKVNAARTYSGLTPYTGEWGTAQVVHLLKRAMFGAKPADVKHFAAMSLDAAVDALLQTNTVTPVPPVNNYSQGAPDSTGVAPGASWAAAPEGDEDLNNDRRGSYKAWWLGLMLNQERNIHEKLVLFWHNHWATETNIIQDARFTYLHNVTLRNHALGNFKAMAKAITIDPGMLVYLNGYLNEKTAADENYARELLELFTCGKGPDSLYQEEDVRAAAHVLTGYKVDKVNISSYFDPSKHDITNKQFSSWFSNKVISGKTGEMGATELDDMLNIIFAQHEVAKFICRKFYQFFIYYEIDEAAETNVIEPLAKVFRDSGYEIKPLLQALFRSEHFYDPLNMSCLIKSPVDFAVGLCREFGVSFAPAADYANAYPQWAAVQSAAARQQQNIGDPPGVSGWEAYYLAPQFHELWINTDTLPQRNMFADQMIGPGFRGLRIDPVVFADQMSDPGNPVTLVKDSLDILYRMGVSDTTKAFLKDKILLLGQEQDYYWTEAWNLYKSDTSNAANRSIVVKHLTDLYKYIMNLSEYHLA</sequence>